<evidence type="ECO:0000313" key="14">
    <source>
        <dbReference type="Proteomes" id="UP001175271"/>
    </source>
</evidence>
<reference evidence="13" key="1">
    <citation type="submission" date="2023-06" db="EMBL/GenBank/DDBJ databases">
        <title>Genomic analysis of the entomopathogenic nematode Steinernema hermaphroditum.</title>
        <authorList>
            <person name="Schwarz E.M."/>
            <person name="Heppert J.K."/>
            <person name="Baniya A."/>
            <person name="Schwartz H.T."/>
            <person name="Tan C.-H."/>
            <person name="Antoshechkin I."/>
            <person name="Sternberg P.W."/>
            <person name="Goodrich-Blair H."/>
            <person name="Dillman A.R."/>
        </authorList>
    </citation>
    <scope>NUCLEOTIDE SEQUENCE</scope>
    <source>
        <strain evidence="13">PS9179</strain>
        <tissue evidence="13">Whole animal</tissue>
    </source>
</reference>
<feature type="region of interest" description="Disordered" evidence="11">
    <location>
        <begin position="330"/>
        <end position="414"/>
    </location>
</feature>
<dbReference type="EMBL" id="JAUCMV010000004">
    <property type="protein sequence ID" value="KAK0406790.1"/>
    <property type="molecule type" value="Genomic_DNA"/>
</dbReference>
<dbReference type="InterPro" id="IPR004843">
    <property type="entry name" value="Calcineurin-like_PHP"/>
</dbReference>
<evidence type="ECO:0000256" key="5">
    <source>
        <dbReference type="ARBA" id="ARBA00023211"/>
    </source>
</evidence>
<keyword evidence="2" id="KW-0479">Metal-binding</keyword>
<protein>
    <recommendedName>
        <fullName evidence="10">Serine/threonine-protein phosphatase</fullName>
        <ecNumber evidence="10">3.1.3.16</ecNumber>
    </recommendedName>
</protein>
<dbReference type="FunFam" id="3.60.21.10:FF:000026">
    <property type="entry name" value="Serine/threonine-protein phosphatase"/>
    <property type="match status" value="1"/>
</dbReference>
<dbReference type="InterPro" id="IPR029052">
    <property type="entry name" value="Metallo-depent_PP-like"/>
</dbReference>
<evidence type="ECO:0000256" key="9">
    <source>
        <dbReference type="ARBA" id="ARBA00054219"/>
    </source>
</evidence>
<dbReference type="AlphaFoldDB" id="A0AA39LRK7"/>
<evidence type="ECO:0000256" key="8">
    <source>
        <dbReference type="ARBA" id="ARBA00048336"/>
    </source>
</evidence>
<comment type="catalytic activity">
    <reaction evidence="8 10">
        <text>O-phospho-L-threonyl-[protein] + H2O = L-threonyl-[protein] + phosphate</text>
        <dbReference type="Rhea" id="RHEA:47004"/>
        <dbReference type="Rhea" id="RHEA-COMP:11060"/>
        <dbReference type="Rhea" id="RHEA-COMP:11605"/>
        <dbReference type="ChEBI" id="CHEBI:15377"/>
        <dbReference type="ChEBI" id="CHEBI:30013"/>
        <dbReference type="ChEBI" id="CHEBI:43474"/>
        <dbReference type="ChEBI" id="CHEBI:61977"/>
        <dbReference type="EC" id="3.1.3.16"/>
    </reaction>
</comment>
<feature type="domain" description="Serine/threonine specific protein phosphatases" evidence="12">
    <location>
        <begin position="149"/>
        <end position="154"/>
    </location>
</feature>
<dbReference type="PANTHER" id="PTHR11668">
    <property type="entry name" value="SERINE/THREONINE PROTEIN PHOSPHATASE"/>
    <property type="match status" value="1"/>
</dbReference>
<keyword evidence="5" id="KW-0464">Manganese</keyword>
<dbReference type="PANTHER" id="PTHR11668:SF477">
    <property type="entry name" value="SERINE_THREONINE-PROTEIN PHOSPHATASE"/>
    <property type="match status" value="1"/>
</dbReference>
<name>A0AA39LRK7_9BILA</name>
<feature type="compositionally biased region" description="Basic and acidic residues" evidence="11">
    <location>
        <begin position="390"/>
        <end position="408"/>
    </location>
</feature>
<evidence type="ECO:0000256" key="11">
    <source>
        <dbReference type="SAM" id="MobiDB-lite"/>
    </source>
</evidence>
<evidence type="ECO:0000256" key="2">
    <source>
        <dbReference type="ARBA" id="ARBA00022723"/>
    </source>
</evidence>
<dbReference type="PRINTS" id="PR00114">
    <property type="entry name" value="STPHPHTASE"/>
</dbReference>
<feature type="compositionally biased region" description="Basic residues" evidence="11">
    <location>
        <begin position="332"/>
        <end position="344"/>
    </location>
</feature>
<dbReference type="GO" id="GO:0000785">
    <property type="term" value="C:chromatin"/>
    <property type="evidence" value="ECO:0007669"/>
    <property type="project" value="UniProtKB-ARBA"/>
</dbReference>
<dbReference type="EC" id="3.1.3.16" evidence="10"/>
<dbReference type="GO" id="GO:0031272">
    <property type="term" value="P:regulation of pseudopodium assembly"/>
    <property type="evidence" value="ECO:0007669"/>
    <property type="project" value="UniProtKB-ARBA"/>
</dbReference>
<comment type="caution">
    <text evidence="13">The sequence shown here is derived from an EMBL/GenBank/DDBJ whole genome shotgun (WGS) entry which is preliminary data.</text>
</comment>
<accession>A0AA39LRK7</accession>
<evidence type="ECO:0000256" key="6">
    <source>
        <dbReference type="ARBA" id="ARBA00037818"/>
    </source>
</evidence>
<dbReference type="GO" id="GO:0005737">
    <property type="term" value="C:cytoplasm"/>
    <property type="evidence" value="ECO:0007669"/>
    <property type="project" value="TreeGrafter"/>
</dbReference>
<keyword evidence="4" id="KW-0904">Protein phosphatase</keyword>
<evidence type="ECO:0000256" key="1">
    <source>
        <dbReference type="ARBA" id="ARBA00008294"/>
    </source>
</evidence>
<keyword evidence="14" id="KW-1185">Reference proteome</keyword>
<dbReference type="SMART" id="SM00156">
    <property type="entry name" value="PP2Ac"/>
    <property type="match status" value="1"/>
</dbReference>
<proteinExistence type="inferred from homology"/>
<dbReference type="Gene3D" id="3.60.21.10">
    <property type="match status" value="1"/>
</dbReference>
<gene>
    <name evidence="13" type="ORF">QR680_018808</name>
</gene>
<dbReference type="GO" id="GO:0031143">
    <property type="term" value="C:pseudopodium"/>
    <property type="evidence" value="ECO:0007669"/>
    <property type="project" value="UniProtKB-SubCell"/>
</dbReference>
<dbReference type="GO" id="GO:0004722">
    <property type="term" value="F:protein serine/threonine phosphatase activity"/>
    <property type="evidence" value="ECO:0007669"/>
    <property type="project" value="UniProtKB-EC"/>
</dbReference>
<evidence type="ECO:0000313" key="13">
    <source>
        <dbReference type="EMBL" id="KAK0406790.1"/>
    </source>
</evidence>
<keyword evidence="3 10" id="KW-0378">Hydrolase</keyword>
<feature type="compositionally biased region" description="Basic and acidic residues" evidence="11">
    <location>
        <begin position="475"/>
        <end position="486"/>
    </location>
</feature>
<feature type="compositionally biased region" description="Acidic residues" evidence="11">
    <location>
        <begin position="369"/>
        <end position="378"/>
    </location>
</feature>
<dbReference type="Proteomes" id="UP001175271">
    <property type="component" value="Unassembled WGS sequence"/>
</dbReference>
<dbReference type="GO" id="GO:0097723">
    <property type="term" value="P:amoeboid sperm motility"/>
    <property type="evidence" value="ECO:0007669"/>
    <property type="project" value="UniProtKB-ARBA"/>
</dbReference>
<feature type="region of interest" description="Disordered" evidence="11">
    <location>
        <begin position="439"/>
        <end position="523"/>
    </location>
</feature>
<comment type="similarity">
    <text evidence="1 10">Belongs to the PPP phosphatase family.</text>
</comment>
<evidence type="ECO:0000256" key="3">
    <source>
        <dbReference type="ARBA" id="ARBA00022801"/>
    </source>
</evidence>
<comment type="function">
    <text evidence="9">Probable phosphatase which plays a redundant role with gsp-4 in spermatogenesis by regulating sister chromatid segregation during meiosis. In addition, involved in sperm motility by controlling the dynamic disassembly of major sperm proteins (MSP) in the spermatozoan pseudopodium.</text>
</comment>
<evidence type="ECO:0000256" key="10">
    <source>
        <dbReference type="RuleBase" id="RU004273"/>
    </source>
</evidence>
<dbReference type="GO" id="GO:0018991">
    <property type="term" value="P:egg-laying behavior"/>
    <property type="evidence" value="ECO:0007669"/>
    <property type="project" value="UniProtKB-ARBA"/>
</dbReference>
<dbReference type="InterPro" id="IPR006186">
    <property type="entry name" value="Ser/Thr-sp_prot-phosphatase"/>
</dbReference>
<feature type="compositionally biased region" description="Polar residues" evidence="11">
    <location>
        <begin position="458"/>
        <end position="467"/>
    </location>
</feature>
<evidence type="ECO:0000256" key="4">
    <source>
        <dbReference type="ARBA" id="ARBA00022912"/>
    </source>
</evidence>
<evidence type="ECO:0000256" key="7">
    <source>
        <dbReference type="ARBA" id="ARBA00047761"/>
    </source>
</evidence>
<dbReference type="PROSITE" id="PS00125">
    <property type="entry name" value="SER_THR_PHOSPHATASE"/>
    <property type="match status" value="1"/>
</dbReference>
<feature type="compositionally biased region" description="Acidic residues" evidence="11">
    <location>
        <begin position="351"/>
        <end position="361"/>
    </location>
</feature>
<dbReference type="GO" id="GO:0046872">
    <property type="term" value="F:metal ion binding"/>
    <property type="evidence" value="ECO:0007669"/>
    <property type="project" value="UniProtKB-KW"/>
</dbReference>
<comment type="subcellular location">
    <subcellularLocation>
        <location evidence="6">Cell projection</location>
        <location evidence="6">Pseudopodium</location>
    </subcellularLocation>
</comment>
<dbReference type="SUPFAM" id="SSF56300">
    <property type="entry name" value="Metallo-dependent phosphatases"/>
    <property type="match status" value="1"/>
</dbReference>
<comment type="catalytic activity">
    <reaction evidence="7">
        <text>O-phospho-L-seryl-[protein] + H2O = L-seryl-[protein] + phosphate</text>
        <dbReference type="Rhea" id="RHEA:20629"/>
        <dbReference type="Rhea" id="RHEA-COMP:9863"/>
        <dbReference type="Rhea" id="RHEA-COMP:11604"/>
        <dbReference type="ChEBI" id="CHEBI:15377"/>
        <dbReference type="ChEBI" id="CHEBI:29999"/>
        <dbReference type="ChEBI" id="CHEBI:43474"/>
        <dbReference type="ChEBI" id="CHEBI:83421"/>
        <dbReference type="EC" id="3.1.3.16"/>
    </reaction>
</comment>
<organism evidence="13 14">
    <name type="scientific">Steinernema hermaphroditum</name>
    <dbReference type="NCBI Taxonomy" id="289476"/>
    <lineage>
        <taxon>Eukaryota</taxon>
        <taxon>Metazoa</taxon>
        <taxon>Ecdysozoa</taxon>
        <taxon>Nematoda</taxon>
        <taxon>Chromadorea</taxon>
        <taxon>Rhabditida</taxon>
        <taxon>Tylenchina</taxon>
        <taxon>Panagrolaimomorpha</taxon>
        <taxon>Strongyloidoidea</taxon>
        <taxon>Steinernematidae</taxon>
        <taxon>Steinernema</taxon>
    </lineage>
</organism>
<evidence type="ECO:0000259" key="12">
    <source>
        <dbReference type="PROSITE" id="PS00125"/>
    </source>
</evidence>
<dbReference type="GO" id="GO:0005634">
    <property type="term" value="C:nucleus"/>
    <property type="evidence" value="ECO:0007669"/>
    <property type="project" value="TreeGrafter"/>
</dbReference>
<sequence length="724" mass="80838">MADSNGKHEDVAVTTAKNVVIPLGTPSCDAKKPHPSEEIKKIAQRLRQHALKPKAAKLTVEEVATVVMRVREQLMKDSSMVQPEIPINVVGDIHGQFADLCAIFDLIGDPPQQRYLFLGDYVDRGPFSTETVVLLFCYKLLYPNDVFLLRGNHETRVINKVYGFWHEIARRYSVELWELFQLTFNCLPLCGRISQRVFCMHGGISRDMTSWKQFMNHKKPLEIPDFGIFCDLLWADPDPEVTGYRDSPRGISCLFGEDAVREFCKSMDIDIIVRAHQVVQDGYEFFAGRKLITIFSAPFYCGQFDNAAAILVIDADFKCSFKIRRPTDHNWKKQKPKRASKPKGRIIASVDTEDDEQEDSEVNNNTEDSIADDTEEETPIAIVTKKGAKGIKEGAQKPPNKSREESESSAKLFNNKKKSRIDSIKETVKSSKALITQETDEDVNEDLPISTIKRAQRAKSNSSNAPRENSEETAQTEKTEKTEPTSERAPNNLEKTQENAEGANKKRESGHDKSQKRTGSVTSVSSAMSVLRILLLLFVYSTSISAECNCSCANDQSPKTREQYMEPQVEPESSGLEIVQEELTTTAKPSTTTTEDITRRPISNPASIPLQPLFEEEPFVCVPNAPCYKDADCDGGRCVGLAVGTCKCNCFSFMMCGSDKGCGGLRGSCNLRNYKCDCLSAYTKNGFVSLFQALATFCNIKQCDGENFERECFGMPCNAGQCMC</sequence>
<dbReference type="GO" id="GO:0007060">
    <property type="term" value="P:male meiosis chromosome segregation"/>
    <property type="evidence" value="ECO:0007669"/>
    <property type="project" value="UniProtKB-ARBA"/>
</dbReference>
<dbReference type="Pfam" id="PF00149">
    <property type="entry name" value="Metallophos"/>
    <property type="match status" value="1"/>
</dbReference>
<dbReference type="InterPro" id="IPR050341">
    <property type="entry name" value="PP1_catalytic_subunit"/>
</dbReference>
<feature type="compositionally biased region" description="Basic and acidic residues" evidence="11">
    <location>
        <begin position="495"/>
        <end position="515"/>
    </location>
</feature>